<feature type="compositionally biased region" description="Basic and acidic residues" evidence="1">
    <location>
        <begin position="79"/>
        <end position="97"/>
    </location>
</feature>
<feature type="compositionally biased region" description="Basic and acidic residues" evidence="1">
    <location>
        <begin position="128"/>
        <end position="214"/>
    </location>
</feature>
<dbReference type="RefSeq" id="WP_274153306.1">
    <property type="nucleotide sequence ID" value="NZ_CP117812.1"/>
</dbReference>
<dbReference type="InterPro" id="IPR039247">
    <property type="entry name" value="KhpB"/>
</dbReference>
<dbReference type="Gene3D" id="3.30.300.20">
    <property type="match status" value="1"/>
</dbReference>
<dbReference type="Pfam" id="PF13083">
    <property type="entry name" value="KH_KhpA-B"/>
    <property type="match status" value="1"/>
</dbReference>
<organism evidence="2 3">
    <name type="scientific">Lentisphaera profundi</name>
    <dbReference type="NCBI Taxonomy" id="1658616"/>
    <lineage>
        <taxon>Bacteria</taxon>
        <taxon>Pseudomonadati</taxon>
        <taxon>Lentisphaerota</taxon>
        <taxon>Lentisphaeria</taxon>
        <taxon>Lentisphaerales</taxon>
        <taxon>Lentisphaeraceae</taxon>
        <taxon>Lentisphaera</taxon>
    </lineage>
</organism>
<evidence type="ECO:0000313" key="2">
    <source>
        <dbReference type="EMBL" id="WDE98435.1"/>
    </source>
</evidence>
<dbReference type="InterPro" id="IPR038008">
    <property type="entry name" value="Jag_KH"/>
</dbReference>
<dbReference type="CDD" id="cd02414">
    <property type="entry name" value="KH-II_Jag"/>
    <property type="match status" value="1"/>
</dbReference>
<keyword evidence="3" id="KW-1185">Reference proteome</keyword>
<name>A0ABY7VW29_9BACT</name>
<evidence type="ECO:0000313" key="3">
    <source>
        <dbReference type="Proteomes" id="UP001214250"/>
    </source>
</evidence>
<proteinExistence type="predicted"/>
<dbReference type="PANTHER" id="PTHR35800">
    <property type="entry name" value="PROTEIN JAG"/>
    <property type="match status" value="1"/>
</dbReference>
<gene>
    <name evidence="2" type="ORF">PQO03_21735</name>
</gene>
<reference evidence="2 3" key="1">
    <citation type="submission" date="2023-02" db="EMBL/GenBank/DDBJ databases">
        <title>Genome sequence of Lentisphaera profundi SAORIC-696.</title>
        <authorList>
            <person name="Kim e."/>
            <person name="Cho J.-C."/>
            <person name="Choi A."/>
            <person name="Kang I."/>
        </authorList>
    </citation>
    <scope>NUCLEOTIDE SEQUENCE [LARGE SCALE GENOMIC DNA]</scope>
    <source>
        <strain evidence="2 3">SAORIC-696</strain>
    </source>
</reference>
<feature type="region of interest" description="Disordered" evidence="1">
    <location>
        <begin position="79"/>
        <end position="214"/>
    </location>
</feature>
<accession>A0ABY7VW29</accession>
<sequence>METKTQECEKSKRIFKTIITLLGQKAEVDHRYTGKNIILNVTSEDPGRLIGRRGIALNSITHLMNLVLKREDGEHPHVVIDVKGIGEEDRGEREPRKEKRPNKRNNNNRRNNKNADGNDSDQEGAPVKTEDKAPVKTEDKAPVKTEDKAPVKTEDKAPVKTEDKAPVKTEDKAPVKTEDKAPVKTEDKAPVKTEDKAPVKTEDKAPVKAEAKAPVKEKLSRLELECRNSSREVKKWGEDTYLPPMNEGDCFKVLDHFKADKEITAAIDESRTSGDKKRVKLSIKK</sequence>
<protein>
    <submittedName>
        <fullName evidence="2">KH domain-containing protein</fullName>
    </submittedName>
</protein>
<feature type="compositionally biased region" description="Basic residues" evidence="1">
    <location>
        <begin position="98"/>
        <end position="112"/>
    </location>
</feature>
<dbReference type="EMBL" id="CP117812">
    <property type="protein sequence ID" value="WDE98435.1"/>
    <property type="molecule type" value="Genomic_DNA"/>
</dbReference>
<dbReference type="PANTHER" id="PTHR35800:SF1">
    <property type="entry name" value="RNA-BINDING PROTEIN KHPB"/>
    <property type="match status" value="1"/>
</dbReference>
<evidence type="ECO:0000256" key="1">
    <source>
        <dbReference type="SAM" id="MobiDB-lite"/>
    </source>
</evidence>
<dbReference type="InterPro" id="IPR015946">
    <property type="entry name" value="KH_dom-like_a/b"/>
</dbReference>
<dbReference type="Proteomes" id="UP001214250">
    <property type="component" value="Chromosome 2"/>
</dbReference>